<sequence length="70" mass="8001">MCEHQARKGYCTAAGIRRLSKIPTYARSLLTAHHALLDSLEPRTRIALPPRTKWGHEHWRPAQASMQVPM</sequence>
<evidence type="ECO:0000313" key="2">
    <source>
        <dbReference type="Proteomes" id="UP000176998"/>
    </source>
</evidence>
<dbReference type="Proteomes" id="UP000176998">
    <property type="component" value="Unassembled WGS sequence"/>
</dbReference>
<dbReference type="GeneID" id="34554183"/>
<keyword evidence="2" id="KW-1185">Reference proteome</keyword>
<reference evidence="1 2" key="1">
    <citation type="submission" date="2016-09" db="EMBL/GenBank/DDBJ databases">
        <authorList>
            <person name="Capua I."/>
            <person name="De Benedictis P."/>
            <person name="Joannis T."/>
            <person name="Lombin L.H."/>
            <person name="Cattoli G."/>
        </authorList>
    </citation>
    <scope>NUCLEOTIDE SEQUENCE [LARGE SCALE GENOMIC DNA]</scope>
    <source>
        <strain evidence="1 2">IMI 309357</strain>
    </source>
</reference>
<protein>
    <submittedName>
        <fullName evidence="1">Uncharacterized protein</fullName>
    </submittedName>
</protein>
<organism evidence="1 2">
    <name type="scientific">Colletotrichum orchidophilum</name>
    <dbReference type="NCBI Taxonomy" id="1209926"/>
    <lineage>
        <taxon>Eukaryota</taxon>
        <taxon>Fungi</taxon>
        <taxon>Dikarya</taxon>
        <taxon>Ascomycota</taxon>
        <taxon>Pezizomycotina</taxon>
        <taxon>Sordariomycetes</taxon>
        <taxon>Hypocreomycetidae</taxon>
        <taxon>Glomerellales</taxon>
        <taxon>Glomerellaceae</taxon>
        <taxon>Colletotrichum</taxon>
    </lineage>
</organism>
<accession>A0A1G4BQU0</accession>
<evidence type="ECO:0000313" key="1">
    <source>
        <dbReference type="EMBL" id="OHF03698.1"/>
    </source>
</evidence>
<dbReference type="RefSeq" id="XP_022480834.1">
    <property type="nucleotide sequence ID" value="XM_022612673.1"/>
</dbReference>
<comment type="caution">
    <text evidence="1">The sequence shown here is derived from an EMBL/GenBank/DDBJ whole genome shotgun (WGS) entry which is preliminary data.</text>
</comment>
<dbReference type="EMBL" id="MJBS01000005">
    <property type="protein sequence ID" value="OHF03698.1"/>
    <property type="molecule type" value="Genomic_DNA"/>
</dbReference>
<dbReference type="AlphaFoldDB" id="A0A1G4BQU0"/>
<name>A0A1G4BQU0_9PEZI</name>
<gene>
    <name evidence="1" type="ORF">CORC01_01017</name>
</gene>
<proteinExistence type="predicted"/>